<feature type="compositionally biased region" description="Polar residues" evidence="1">
    <location>
        <begin position="52"/>
        <end position="62"/>
    </location>
</feature>
<dbReference type="EMBL" id="CALTRL010000203">
    <property type="protein sequence ID" value="CAH7667081.1"/>
    <property type="molecule type" value="Genomic_DNA"/>
</dbReference>
<feature type="region of interest" description="Disordered" evidence="1">
    <location>
        <begin position="52"/>
        <end position="166"/>
    </location>
</feature>
<evidence type="ECO:0000256" key="1">
    <source>
        <dbReference type="SAM" id="MobiDB-lite"/>
    </source>
</evidence>
<accession>A0AAV0AGH1</accession>
<comment type="caution">
    <text evidence="3">The sequence shown here is derived from an EMBL/GenBank/DDBJ whole genome shotgun (WGS) entry which is preliminary data.</text>
</comment>
<organism evidence="3 4">
    <name type="scientific">Phakopsora pachyrhizi</name>
    <name type="common">Asian soybean rust disease fungus</name>
    <dbReference type="NCBI Taxonomy" id="170000"/>
    <lineage>
        <taxon>Eukaryota</taxon>
        <taxon>Fungi</taxon>
        <taxon>Dikarya</taxon>
        <taxon>Basidiomycota</taxon>
        <taxon>Pucciniomycotina</taxon>
        <taxon>Pucciniomycetes</taxon>
        <taxon>Pucciniales</taxon>
        <taxon>Phakopsoraceae</taxon>
        <taxon>Phakopsora</taxon>
    </lineage>
</organism>
<sequence length="345" mass="35847">MRVKIDRSGTLSATLLILSINLFSFQETFGQIAHSGCANFFQQFEAMGKTVGNPQIPISSGKSNERVPPITSGGPPPITSGGPPPITSGGPPPITSGGPPPITSGGPPPITSGGPSKSNTADSFPFVTAGPPPIVSGGPPPLSSGGPFGPPGGLEGGTKSGGSGKFTLPPKAFAINSEVSLDISEIERRSLEPKTLELDVSKKSSKTSGFGNNRKDFFFTATKAVKFIASGSGICGAYNSDNQIGVCLYSGIDKTGQDPSKSGWLSGSAVQNCQAEVEIFRPSNPQLKITAKVVDGCELESNNFNSGCQNIFITKALFNALRPNRKENDQGHIDTLSWSFKKSPF</sequence>
<dbReference type="Proteomes" id="UP001153365">
    <property type="component" value="Unassembled WGS sequence"/>
</dbReference>
<feature type="compositionally biased region" description="Pro residues" evidence="1">
    <location>
        <begin position="74"/>
        <end position="110"/>
    </location>
</feature>
<evidence type="ECO:0000313" key="3">
    <source>
        <dbReference type="EMBL" id="CAH7667081.1"/>
    </source>
</evidence>
<feature type="chain" id="PRO_5043494017" evidence="2">
    <location>
        <begin position="31"/>
        <end position="345"/>
    </location>
</feature>
<feature type="compositionally biased region" description="Gly residues" evidence="1">
    <location>
        <begin position="151"/>
        <end position="164"/>
    </location>
</feature>
<keyword evidence="4" id="KW-1185">Reference proteome</keyword>
<proteinExistence type="predicted"/>
<gene>
    <name evidence="3" type="ORF">PPACK8108_LOCUS1459</name>
</gene>
<feature type="signal peptide" evidence="2">
    <location>
        <begin position="1"/>
        <end position="30"/>
    </location>
</feature>
<feature type="compositionally biased region" description="Pro residues" evidence="1">
    <location>
        <begin position="130"/>
        <end position="142"/>
    </location>
</feature>
<protein>
    <submittedName>
        <fullName evidence="3">Expressed protein</fullName>
    </submittedName>
</protein>
<reference evidence="3" key="1">
    <citation type="submission" date="2022-06" db="EMBL/GenBank/DDBJ databases">
        <authorList>
            <consortium name="SYNGENTA / RWTH Aachen University"/>
        </authorList>
    </citation>
    <scope>NUCLEOTIDE SEQUENCE</scope>
</reference>
<keyword evidence="2" id="KW-0732">Signal</keyword>
<name>A0AAV0AGH1_PHAPC</name>
<evidence type="ECO:0000313" key="4">
    <source>
        <dbReference type="Proteomes" id="UP001153365"/>
    </source>
</evidence>
<evidence type="ECO:0000256" key="2">
    <source>
        <dbReference type="SAM" id="SignalP"/>
    </source>
</evidence>
<dbReference type="AlphaFoldDB" id="A0AAV0AGH1"/>